<sequence>MSRCCNVSEAECLIAHLNERTARTIFIRKHLRPVSFEDPSPVLLEVEPDLMFTSPGILLNRGNQRLFTKIIMALRPRTERRSTFTNLERTRCCLNDEFNFSPTNEAIWKSLTSTDIPRTTRNFLWKIMHNTYRVGAFWDHIPHLEHLGLCTICNVPESIEHIMLECTSPGQNLIWKLTERLWRLRHSTWPTLNWGLLLGCGLARFRSKQGKLRKGKNRLFTILVSTSMKLIWTLRNERVFDGKIAASNNEVHNRWLALINSALKRDQLLTNTYRFGNLSKNTNIVLETWSGALSNEDSLPDDWTQVKGVLVGIWPAARNGVG</sequence>
<evidence type="ECO:0000313" key="2">
    <source>
        <dbReference type="Proteomes" id="UP001362999"/>
    </source>
</evidence>
<proteinExistence type="predicted"/>
<evidence type="ECO:0000313" key="1">
    <source>
        <dbReference type="EMBL" id="KAK6997361.1"/>
    </source>
</evidence>
<dbReference type="AlphaFoldDB" id="A0AAW0A353"/>
<accession>A0AAW0A353</accession>
<organism evidence="1 2">
    <name type="scientific">Favolaschia claudopus</name>
    <dbReference type="NCBI Taxonomy" id="2862362"/>
    <lineage>
        <taxon>Eukaryota</taxon>
        <taxon>Fungi</taxon>
        <taxon>Dikarya</taxon>
        <taxon>Basidiomycota</taxon>
        <taxon>Agaricomycotina</taxon>
        <taxon>Agaricomycetes</taxon>
        <taxon>Agaricomycetidae</taxon>
        <taxon>Agaricales</taxon>
        <taxon>Marasmiineae</taxon>
        <taxon>Mycenaceae</taxon>
        <taxon>Favolaschia</taxon>
    </lineage>
</organism>
<evidence type="ECO:0008006" key="3">
    <source>
        <dbReference type="Google" id="ProtNLM"/>
    </source>
</evidence>
<keyword evidence="2" id="KW-1185">Reference proteome</keyword>
<dbReference type="EMBL" id="JAWWNJ010000092">
    <property type="protein sequence ID" value="KAK6997361.1"/>
    <property type="molecule type" value="Genomic_DNA"/>
</dbReference>
<comment type="caution">
    <text evidence="1">The sequence shown here is derived from an EMBL/GenBank/DDBJ whole genome shotgun (WGS) entry which is preliminary data.</text>
</comment>
<gene>
    <name evidence="1" type="ORF">R3P38DRAFT_2563469</name>
</gene>
<dbReference type="Proteomes" id="UP001362999">
    <property type="component" value="Unassembled WGS sequence"/>
</dbReference>
<name>A0AAW0A353_9AGAR</name>
<reference evidence="1 2" key="1">
    <citation type="journal article" date="2024" name="J Genomics">
        <title>Draft genome sequencing and assembly of Favolaschia claudopus CIRM-BRFM 2984 isolated from oak limbs.</title>
        <authorList>
            <person name="Navarro D."/>
            <person name="Drula E."/>
            <person name="Chaduli D."/>
            <person name="Cazenave R."/>
            <person name="Ahrendt S."/>
            <person name="Wang J."/>
            <person name="Lipzen A."/>
            <person name="Daum C."/>
            <person name="Barry K."/>
            <person name="Grigoriev I.V."/>
            <person name="Favel A."/>
            <person name="Rosso M.N."/>
            <person name="Martin F."/>
        </authorList>
    </citation>
    <scope>NUCLEOTIDE SEQUENCE [LARGE SCALE GENOMIC DNA]</scope>
    <source>
        <strain evidence="1 2">CIRM-BRFM 2984</strain>
    </source>
</reference>
<protein>
    <recommendedName>
        <fullName evidence="3">Reverse transcriptase zinc-binding domain-containing protein</fullName>
    </recommendedName>
</protein>